<evidence type="ECO:0000313" key="4">
    <source>
        <dbReference type="EMBL" id="MBB3141052.1"/>
    </source>
</evidence>
<evidence type="ECO:0000313" key="5">
    <source>
        <dbReference type="Proteomes" id="UP000525987"/>
    </source>
</evidence>
<dbReference type="Proteomes" id="UP000525987">
    <property type="component" value="Unassembled WGS sequence"/>
</dbReference>
<dbReference type="PANTHER" id="PTHR10204:SF34">
    <property type="entry name" value="NAD(P)H DEHYDROGENASE [QUINONE] 1 ISOFORM 1"/>
    <property type="match status" value="1"/>
</dbReference>
<dbReference type="GO" id="GO:0005829">
    <property type="term" value="C:cytosol"/>
    <property type="evidence" value="ECO:0007669"/>
    <property type="project" value="TreeGrafter"/>
</dbReference>
<keyword evidence="2 4" id="KW-0560">Oxidoreductase</keyword>
<dbReference type="InterPro" id="IPR051545">
    <property type="entry name" value="NAD(P)H_dehydrogenase_qn"/>
</dbReference>
<proteinExistence type="inferred from homology"/>
<dbReference type="SUPFAM" id="SSF52218">
    <property type="entry name" value="Flavoproteins"/>
    <property type="match status" value="1"/>
</dbReference>
<dbReference type="Gene3D" id="3.40.50.360">
    <property type="match status" value="1"/>
</dbReference>
<dbReference type="EMBL" id="JACHXM010000007">
    <property type="protein sequence ID" value="MBB3141052.1"/>
    <property type="molecule type" value="Genomic_DNA"/>
</dbReference>
<comment type="similarity">
    <text evidence="1">Belongs to the NAD(P)H dehydrogenase (quinone) family.</text>
</comment>
<evidence type="ECO:0000256" key="1">
    <source>
        <dbReference type="ARBA" id="ARBA00006252"/>
    </source>
</evidence>
<sequence>MRVLIVHSHPEPRSFNGAMTETAADTLRRLGHEVEVADLYAENFDPVERADHFAPRAAPESFSALTEQRHHFEAGTLPDPVQRELSRLLHAELVIFQFPLWWHGPPAMLKGWFDRVCVYGGLYSGSMRYDRGRLAGVRALCAVTTGSPAAAFSPRGRGGDMATLLWPLHCSLYYLGMTVLPPQVVYGVQGGGLRYQDEAGFRARLEDEKAAWAERLTRLDTESPIPFSGWQDWDEEGVLRHDHPLAWRP</sequence>
<reference evidence="4 5" key="1">
    <citation type="submission" date="2020-08" db="EMBL/GenBank/DDBJ databases">
        <title>Genomic Encyclopedia of Type Strains, Phase III (KMG-III): the genomes of soil and plant-associated and newly described type strains.</title>
        <authorList>
            <person name="Whitman W."/>
        </authorList>
    </citation>
    <scope>NUCLEOTIDE SEQUENCE [LARGE SCALE GENOMIC DNA]</scope>
    <source>
        <strain evidence="4 5">CECT 5995</strain>
    </source>
</reference>
<evidence type="ECO:0000256" key="2">
    <source>
        <dbReference type="ARBA" id="ARBA00023002"/>
    </source>
</evidence>
<name>A0A7W5BXX7_9GAMM</name>
<dbReference type="EC" id="1.6.5.2" evidence="4"/>
<feature type="domain" description="Flavodoxin-like fold" evidence="3">
    <location>
        <begin position="1"/>
        <end position="191"/>
    </location>
</feature>
<keyword evidence="5" id="KW-1185">Reference proteome</keyword>
<dbReference type="InterPro" id="IPR029039">
    <property type="entry name" value="Flavoprotein-like_sf"/>
</dbReference>
<organism evidence="4 5">
    <name type="scientific">Halomonas organivorans</name>
    <dbReference type="NCBI Taxonomy" id="257772"/>
    <lineage>
        <taxon>Bacteria</taxon>
        <taxon>Pseudomonadati</taxon>
        <taxon>Pseudomonadota</taxon>
        <taxon>Gammaproteobacteria</taxon>
        <taxon>Oceanospirillales</taxon>
        <taxon>Halomonadaceae</taxon>
        <taxon>Halomonas</taxon>
    </lineage>
</organism>
<dbReference type="GO" id="GO:0003955">
    <property type="term" value="F:NAD(P)H dehydrogenase (quinone) activity"/>
    <property type="evidence" value="ECO:0007669"/>
    <property type="project" value="UniProtKB-EC"/>
</dbReference>
<comment type="caution">
    <text evidence="4">The sequence shown here is derived from an EMBL/GenBank/DDBJ whole genome shotgun (WGS) entry which is preliminary data.</text>
</comment>
<dbReference type="PANTHER" id="PTHR10204">
    <property type="entry name" value="NAD P H OXIDOREDUCTASE-RELATED"/>
    <property type="match status" value="1"/>
</dbReference>
<dbReference type="Pfam" id="PF02525">
    <property type="entry name" value="Flavodoxin_2"/>
    <property type="match status" value="1"/>
</dbReference>
<dbReference type="RefSeq" id="WP_183387437.1">
    <property type="nucleotide sequence ID" value="NZ_JACHXM010000007.1"/>
</dbReference>
<dbReference type="AlphaFoldDB" id="A0A7W5BXX7"/>
<dbReference type="InterPro" id="IPR003680">
    <property type="entry name" value="Flavodoxin_fold"/>
</dbReference>
<accession>A0A7W5BXX7</accession>
<gene>
    <name evidence="4" type="ORF">FHR96_001926</name>
</gene>
<protein>
    <submittedName>
        <fullName evidence="4">NAD(P)H dehydrogenase (Quinone)</fullName>
        <ecNumber evidence="4">1.6.5.2</ecNumber>
    </submittedName>
</protein>
<evidence type="ECO:0000259" key="3">
    <source>
        <dbReference type="Pfam" id="PF02525"/>
    </source>
</evidence>